<accession>A0A8S0VZI7</accession>
<gene>
    <name evidence="1" type="ORF">AAE3_LOCUS10981</name>
</gene>
<dbReference type="PANTHER" id="PTHR14187:SF5">
    <property type="entry name" value="HEAT SHOCK 70 KDA PROTEIN 12A"/>
    <property type="match status" value="1"/>
</dbReference>
<dbReference type="OrthoDB" id="2859908at2759"/>
<evidence type="ECO:0008006" key="3">
    <source>
        <dbReference type="Google" id="ProtNLM"/>
    </source>
</evidence>
<dbReference type="AlphaFoldDB" id="A0A8S0VZI7"/>
<protein>
    <recommendedName>
        <fullName evidence="3">Heat shock 70 kDa protein 12A</fullName>
    </recommendedName>
</protein>
<dbReference type="SUPFAM" id="SSF53067">
    <property type="entry name" value="Actin-like ATPase domain"/>
    <property type="match status" value="2"/>
</dbReference>
<dbReference type="Gene3D" id="3.30.420.40">
    <property type="match status" value="1"/>
</dbReference>
<name>A0A8S0VZI7_CYCAE</name>
<organism evidence="1 2">
    <name type="scientific">Cyclocybe aegerita</name>
    <name type="common">Black poplar mushroom</name>
    <name type="synonym">Agrocybe aegerita</name>
    <dbReference type="NCBI Taxonomy" id="1973307"/>
    <lineage>
        <taxon>Eukaryota</taxon>
        <taxon>Fungi</taxon>
        <taxon>Dikarya</taxon>
        <taxon>Basidiomycota</taxon>
        <taxon>Agaricomycotina</taxon>
        <taxon>Agaricomycetes</taxon>
        <taxon>Agaricomycetidae</taxon>
        <taxon>Agaricales</taxon>
        <taxon>Agaricineae</taxon>
        <taxon>Bolbitiaceae</taxon>
        <taxon>Cyclocybe</taxon>
    </lineage>
</organism>
<dbReference type="InterPro" id="IPR043129">
    <property type="entry name" value="ATPase_NBD"/>
</dbReference>
<dbReference type="PANTHER" id="PTHR14187">
    <property type="entry name" value="ALPHA KINASE/ELONGATION FACTOR 2 KINASE"/>
    <property type="match status" value="1"/>
</dbReference>
<keyword evidence="2" id="KW-1185">Reference proteome</keyword>
<proteinExistence type="predicted"/>
<dbReference type="CDD" id="cd10170">
    <property type="entry name" value="ASKHA_NBD_HSP70"/>
    <property type="match status" value="1"/>
</dbReference>
<dbReference type="EMBL" id="CACVBS010000069">
    <property type="protein sequence ID" value="CAA7268694.1"/>
    <property type="molecule type" value="Genomic_DNA"/>
</dbReference>
<evidence type="ECO:0000313" key="1">
    <source>
        <dbReference type="EMBL" id="CAA7268694.1"/>
    </source>
</evidence>
<sequence length="619" mass="69518">MSQASRPPYEGTTRQLVLAFDVGTTFSGISYSILDPGQSPTIHGVTRFPGHWSDPNITASVSKIPTVIYYDKLGDPCAFGEETKHKDIAKMAKKGRWTKVEWFKLYLRPKSAPGADVTPNLPPLPRGKKVVDVLADFLGYLKACAAAFIQSAHGNDLWESIAGKEDEKKADSIIYILAHPNGWEGAQQATMREAAVKAGLIRDEKEERLSFVTEGEASLHYAVQQGLIDVKALKKGDGVAIVDAGGGTIDISSYTKATMIKKDKGTFEENSPPQCYFHGSVFVTIHARIFLEGYLRNSGYFEDLDKIMQIFDTTTKPMFRNPNQTQYLKFGTVKDNEPGVRIWFGQLRLSGSDVAMFFKPSVHCITNAILEQKKSSQKPITHVVLVGGFAASDWLFEQVKESLAHLKLNITRPQTSTNKAVADGAISFYLDHFVRSRKTRYDFGIVGGVRYEKNKREHRKHIKQVGEDVLYISPSGDQMLPDNFGRMLARNVLVEETQELHWSCFEIAEGETAEFKLNTPFWCYKGTMENLEWRSKDEANFAPLCDILADLSPIPPEVGTNPSGNKYCTARFTLVLYFGLTELKAEVEWTDKENDNEKKRFPARIYYPLQIPVELSEME</sequence>
<evidence type="ECO:0000313" key="2">
    <source>
        <dbReference type="Proteomes" id="UP000467700"/>
    </source>
</evidence>
<dbReference type="Proteomes" id="UP000467700">
    <property type="component" value="Unassembled WGS sequence"/>
</dbReference>
<reference evidence="1 2" key="1">
    <citation type="submission" date="2020-01" db="EMBL/GenBank/DDBJ databases">
        <authorList>
            <person name="Gupta K D."/>
        </authorList>
    </citation>
    <scope>NUCLEOTIDE SEQUENCE [LARGE SCALE GENOMIC DNA]</scope>
</reference>
<comment type="caution">
    <text evidence="1">The sequence shown here is derived from an EMBL/GenBank/DDBJ whole genome shotgun (WGS) entry which is preliminary data.</text>
</comment>